<accession>A0A645F6C2</accession>
<dbReference type="Pfam" id="PF00583">
    <property type="entry name" value="Acetyltransf_1"/>
    <property type="match status" value="1"/>
</dbReference>
<dbReference type="InterPro" id="IPR000182">
    <property type="entry name" value="GNAT_dom"/>
</dbReference>
<protein>
    <recommendedName>
        <fullName evidence="1">N-acetyltransferase domain-containing protein</fullName>
    </recommendedName>
</protein>
<evidence type="ECO:0000313" key="2">
    <source>
        <dbReference type="EMBL" id="MPN08979.1"/>
    </source>
</evidence>
<dbReference type="EMBL" id="VSSQ01055079">
    <property type="protein sequence ID" value="MPN08979.1"/>
    <property type="molecule type" value="Genomic_DNA"/>
</dbReference>
<dbReference type="AlphaFoldDB" id="A0A645F6C2"/>
<dbReference type="SUPFAM" id="SSF55729">
    <property type="entry name" value="Acyl-CoA N-acyltransferases (Nat)"/>
    <property type="match status" value="1"/>
</dbReference>
<evidence type="ECO:0000259" key="1">
    <source>
        <dbReference type="PROSITE" id="PS51186"/>
    </source>
</evidence>
<proteinExistence type="predicted"/>
<feature type="domain" description="N-acetyltransferase" evidence="1">
    <location>
        <begin position="1"/>
        <end position="173"/>
    </location>
</feature>
<sequence>MNARAFKNDWRILKENEDDIIMAIEEGININVYIVAEIDGRVVGFLSAVTGNDRAQYIVKKKFQKAAGFFKGYMIAMMLTKEFEEPLHLSDNHVYFDIIGIDPAYHHQGIATQLIRYEIEHSDYKMYSLKATNINENAIKCYTKNGFKEYKRVSVKYPKQMGFSEYVYMVYEK</sequence>
<dbReference type="CDD" id="cd04301">
    <property type="entry name" value="NAT_SF"/>
    <property type="match status" value="1"/>
</dbReference>
<name>A0A645F6C2_9ZZZZ</name>
<dbReference type="InterPro" id="IPR016181">
    <property type="entry name" value="Acyl_CoA_acyltransferase"/>
</dbReference>
<dbReference type="GO" id="GO:0016747">
    <property type="term" value="F:acyltransferase activity, transferring groups other than amino-acyl groups"/>
    <property type="evidence" value="ECO:0007669"/>
    <property type="project" value="InterPro"/>
</dbReference>
<gene>
    <name evidence="2" type="ORF">SDC9_156267</name>
</gene>
<reference evidence="2" key="1">
    <citation type="submission" date="2019-08" db="EMBL/GenBank/DDBJ databases">
        <authorList>
            <person name="Kucharzyk K."/>
            <person name="Murdoch R.W."/>
            <person name="Higgins S."/>
            <person name="Loffler F."/>
        </authorList>
    </citation>
    <scope>NUCLEOTIDE SEQUENCE</scope>
</reference>
<organism evidence="2">
    <name type="scientific">bioreactor metagenome</name>
    <dbReference type="NCBI Taxonomy" id="1076179"/>
    <lineage>
        <taxon>unclassified sequences</taxon>
        <taxon>metagenomes</taxon>
        <taxon>ecological metagenomes</taxon>
    </lineage>
</organism>
<dbReference type="Gene3D" id="3.40.630.30">
    <property type="match status" value="1"/>
</dbReference>
<comment type="caution">
    <text evidence="2">The sequence shown here is derived from an EMBL/GenBank/DDBJ whole genome shotgun (WGS) entry which is preliminary data.</text>
</comment>
<dbReference type="PROSITE" id="PS51186">
    <property type="entry name" value="GNAT"/>
    <property type="match status" value="1"/>
</dbReference>